<feature type="domain" description="Lysine-specific demethylase 3A/B tudor" evidence="2">
    <location>
        <begin position="221"/>
        <end position="294"/>
    </location>
</feature>
<feature type="region of interest" description="Disordered" evidence="1">
    <location>
        <begin position="558"/>
        <end position="679"/>
    </location>
</feature>
<gene>
    <name evidence="4" type="ORF">TKK_009482</name>
</gene>
<proteinExistence type="predicted"/>
<feature type="compositionally biased region" description="Low complexity" evidence="1">
    <location>
        <begin position="506"/>
        <end position="518"/>
    </location>
</feature>
<dbReference type="Pfam" id="PF22987">
    <property type="entry name" value="Tudor_KDM3B"/>
    <property type="match status" value="1"/>
</dbReference>
<evidence type="ECO:0000313" key="4">
    <source>
        <dbReference type="EMBL" id="KAL3396602.1"/>
    </source>
</evidence>
<feature type="compositionally biased region" description="Low complexity" evidence="1">
    <location>
        <begin position="583"/>
        <end position="605"/>
    </location>
</feature>
<dbReference type="EMBL" id="JBJJXI010000070">
    <property type="protein sequence ID" value="KAL3396602.1"/>
    <property type="molecule type" value="Genomic_DNA"/>
</dbReference>
<dbReference type="InterPro" id="IPR054294">
    <property type="entry name" value="DUF7030"/>
</dbReference>
<name>A0ABD2WUE2_9HYME</name>
<dbReference type="AlphaFoldDB" id="A0ABD2WUE2"/>
<feature type="region of interest" description="Disordered" evidence="1">
    <location>
        <begin position="916"/>
        <end position="935"/>
    </location>
</feature>
<evidence type="ECO:0008006" key="6">
    <source>
        <dbReference type="Google" id="ProtNLM"/>
    </source>
</evidence>
<comment type="caution">
    <text evidence="4">The sequence shown here is derived from an EMBL/GenBank/DDBJ whole genome shotgun (WGS) entry which is preliminary data.</text>
</comment>
<feature type="domain" description="DUF7030" evidence="3">
    <location>
        <begin position="16"/>
        <end position="79"/>
    </location>
</feature>
<sequence length="1043" mass="113525">MSEAPIMAKTYQYREELVGKRFLSVNNPDDDKPKLKVSEIEKWDWRAGVIRATTHRENNNEELQVLVEYDGIEWRKREWLQVHREKDFAYFFVEKGLYWSESEGTKESRSSPRHLVEIDRQCSPDNYHNANGLRLNGKSVRAAHKPTKIIPWPVITYYSLVQLEELPVDKRPIEFIQTRRLAFLNSDKLPLVDECWEMTKGVSHWGKAVRRWVELQDTQSILIDTPSLLAGFRVRVYRDGTTQWFTAVVLGAHTNGQDVSMIDDTVLEDHSQDPHLVQIKVIGEGVVESVLRGEAGKRAVRRHRSLMNNKKAKVSPKTGRRRFSSDESIEDLNTLKNEPKKAKNSRTRASGIRPKARKRLLVGGGGKKASSKSTKKETSKESRLEDRENRPSSTTRRLAKPVAVLEETNSPESVEKEDSPAPVDKSRPRRLKASSPAVLDSTEEQSQRPGRRKSRNGLAPRLAAKKCRADIKAEVKAEEDEEAERELEDLFFKGTKLKESSERVKSLAAAKRAASRVAPKPESEVKPQPSEDLDLSKLSLKSKAPRNSLNKLEIVVKQEKEEVDSSNDEPSQLSPDLEAAKRTTSTSSTSDLQSTKATVTAAATAADRKSGGKPILLKREIKDELGAESSTASSLSSRVLDNKSAGPSIIEESPIESEAAAAPAAATSPFKSSKASGGSIRPLKKELLTAASSADSGATSSGVLDNRLSPSGSRSLLLEQQHQEQERARQTESPVILVERLAKKSSAHHQHQREQQQAQPHLLRHQLPAAAAAHASSHHLAHLAPYPHPSLHYAHFPVDPHQHGPGAAAAHLLTQSLLLDCAAREQRSSDEAGAAQDVQEIGASSVPLARYLDSGSDSGVSSVRGTGSGDERSGSRSSAVSAEDASSSSTPNASGNYQSSSASTTATTSATTVAAAAPNSTSSNSSSSSSSSSSGAATAVTAAPARIWHVQSVQHTSLLMAHPQASQAQGHLQPVVPTVGYTGAGGPVPPMPAVPPPPHHHPALAQEMIWRAPSRYHVPMGPHALAAQASLGETILERERLIR</sequence>
<feature type="compositionally biased region" description="Low complexity" evidence="1">
    <location>
        <begin position="644"/>
        <end position="676"/>
    </location>
</feature>
<protein>
    <recommendedName>
        <fullName evidence="6">JmjC domain-containing histone demethylation protein 2C</fullName>
    </recommendedName>
</protein>
<dbReference type="InterPro" id="IPR054503">
    <property type="entry name" value="KDM3AB_Tudor"/>
</dbReference>
<feature type="region of interest" description="Disordered" evidence="1">
    <location>
        <begin position="305"/>
        <end position="468"/>
    </location>
</feature>
<feature type="compositionally biased region" description="Basic residues" evidence="1">
    <location>
        <begin position="305"/>
        <end position="322"/>
    </location>
</feature>
<keyword evidence="5" id="KW-1185">Reference proteome</keyword>
<organism evidence="4 5">
    <name type="scientific">Trichogramma kaykai</name>
    <dbReference type="NCBI Taxonomy" id="54128"/>
    <lineage>
        <taxon>Eukaryota</taxon>
        <taxon>Metazoa</taxon>
        <taxon>Ecdysozoa</taxon>
        <taxon>Arthropoda</taxon>
        <taxon>Hexapoda</taxon>
        <taxon>Insecta</taxon>
        <taxon>Pterygota</taxon>
        <taxon>Neoptera</taxon>
        <taxon>Endopterygota</taxon>
        <taxon>Hymenoptera</taxon>
        <taxon>Apocrita</taxon>
        <taxon>Proctotrupomorpha</taxon>
        <taxon>Chalcidoidea</taxon>
        <taxon>Trichogrammatidae</taxon>
        <taxon>Trichogramma</taxon>
    </lineage>
</organism>
<evidence type="ECO:0000313" key="5">
    <source>
        <dbReference type="Proteomes" id="UP001627154"/>
    </source>
</evidence>
<feature type="compositionally biased region" description="Low complexity" evidence="1">
    <location>
        <begin position="875"/>
        <end position="889"/>
    </location>
</feature>
<evidence type="ECO:0000259" key="3">
    <source>
        <dbReference type="Pfam" id="PF22989"/>
    </source>
</evidence>
<evidence type="ECO:0000259" key="2">
    <source>
        <dbReference type="Pfam" id="PF22987"/>
    </source>
</evidence>
<accession>A0ABD2WUE2</accession>
<evidence type="ECO:0000256" key="1">
    <source>
        <dbReference type="SAM" id="MobiDB-lite"/>
    </source>
</evidence>
<reference evidence="4 5" key="1">
    <citation type="journal article" date="2024" name="bioRxiv">
        <title>A reference genome for Trichogramma kaykai: A tiny desert-dwelling parasitoid wasp with competing sex-ratio distorters.</title>
        <authorList>
            <person name="Culotta J."/>
            <person name="Lindsey A.R."/>
        </authorList>
    </citation>
    <scope>NUCLEOTIDE SEQUENCE [LARGE SCALE GENOMIC DNA]</scope>
    <source>
        <strain evidence="4 5">KSX58</strain>
    </source>
</reference>
<dbReference type="Proteomes" id="UP001627154">
    <property type="component" value="Unassembled WGS sequence"/>
</dbReference>
<feature type="compositionally biased region" description="Low complexity" evidence="1">
    <location>
        <begin position="853"/>
        <end position="865"/>
    </location>
</feature>
<dbReference type="Pfam" id="PF22989">
    <property type="entry name" value="DUF7030"/>
    <property type="match status" value="1"/>
</dbReference>
<feature type="region of interest" description="Disordered" evidence="1">
    <location>
        <begin position="499"/>
        <end position="542"/>
    </location>
</feature>
<feature type="compositionally biased region" description="Basic and acidic residues" evidence="1">
    <location>
        <begin position="374"/>
        <end position="390"/>
    </location>
</feature>
<feature type="region of interest" description="Disordered" evidence="1">
    <location>
        <begin position="691"/>
        <end position="711"/>
    </location>
</feature>
<feature type="region of interest" description="Disordered" evidence="1">
    <location>
        <begin position="850"/>
        <end position="902"/>
    </location>
</feature>